<dbReference type="EMBL" id="FOFR01000004">
    <property type="protein sequence ID" value="SEQ68289.1"/>
    <property type="molecule type" value="Genomic_DNA"/>
</dbReference>
<keyword evidence="2" id="KW-1185">Reference proteome</keyword>
<dbReference type="AlphaFoldDB" id="A0A1H9I123"/>
<evidence type="ECO:0000313" key="2">
    <source>
        <dbReference type="Proteomes" id="UP000199352"/>
    </source>
</evidence>
<organism evidence="1 2">
    <name type="scientific">Lentzea xinjiangensis</name>
    <dbReference type="NCBI Taxonomy" id="402600"/>
    <lineage>
        <taxon>Bacteria</taxon>
        <taxon>Bacillati</taxon>
        <taxon>Actinomycetota</taxon>
        <taxon>Actinomycetes</taxon>
        <taxon>Pseudonocardiales</taxon>
        <taxon>Pseudonocardiaceae</taxon>
        <taxon>Lentzea</taxon>
    </lineage>
</organism>
<proteinExistence type="predicted"/>
<protein>
    <submittedName>
        <fullName evidence="1">Uncharacterized protein</fullName>
    </submittedName>
</protein>
<evidence type="ECO:0000313" key="1">
    <source>
        <dbReference type="EMBL" id="SEQ68289.1"/>
    </source>
</evidence>
<dbReference type="RefSeq" id="WP_089950954.1">
    <property type="nucleotide sequence ID" value="NZ_FOFR01000004.1"/>
</dbReference>
<dbReference type="Proteomes" id="UP000199352">
    <property type="component" value="Unassembled WGS sequence"/>
</dbReference>
<name>A0A1H9I123_9PSEU</name>
<accession>A0A1H9I123</accession>
<dbReference type="STRING" id="402600.SAMN05216188_104296"/>
<gene>
    <name evidence="1" type="ORF">SAMN05216188_104296</name>
</gene>
<sequence length="76" mass="8076">MSPTAEDLRGTCSACRRVHARHGKVLGTRAEAARACARTAHAPYRGIPGLIGCEVLWRRVAVPGAGRALLARATTR</sequence>
<reference evidence="2" key="1">
    <citation type="submission" date="2016-10" db="EMBL/GenBank/DDBJ databases">
        <authorList>
            <person name="Varghese N."/>
            <person name="Submissions S."/>
        </authorList>
    </citation>
    <scope>NUCLEOTIDE SEQUENCE [LARGE SCALE GENOMIC DNA]</scope>
    <source>
        <strain evidence="2">CGMCC 4.3525</strain>
    </source>
</reference>